<keyword evidence="8" id="KW-0325">Glycoprotein</keyword>
<keyword evidence="5" id="KW-1133">Transmembrane helix</keyword>
<dbReference type="GO" id="GO:0016020">
    <property type="term" value="C:membrane"/>
    <property type="evidence" value="ECO:0007669"/>
    <property type="project" value="UniProtKB-SubCell"/>
</dbReference>
<evidence type="ECO:0000256" key="6">
    <source>
        <dbReference type="ARBA" id="ARBA00023136"/>
    </source>
</evidence>
<accession>A0A9F2WCS7</accession>
<sequence length="461" mass="51808">MEHKTLMDVFEYWSSKLLGMIDGLCVNEVTEEIAMDKFEINLNMELNVSSNEKRMEKDGLLVQDAPLKDMKIFNDRRFVASFSVVNATKRDAGNYRCMIRTEGGVGVSNYAELIIKEPPVPIAPPQLSSVGATYLWIQLNANSINGDGPIIVRQIEYRTSSGSWYDIQPVDSTKYKIGHLDPDTEYEISVLLTRPGEGGTGSPGPALKTRTKCADPVHGPRKLEVVDIKSWQITITWEPFGYNVTRCHRYNLTVHYRYQAGGQEQVREEVSWDTDSSHPQHTITNLSPYTNISVKLVLMNPEGRKESQEIVVQTDEDVPSAVPLESIQGNAFEEKIFLQWKEPVQTYGVITLYEVTYKAVSSFDPEIDLSNQSGRVLKHGNETHYLFFGLYPGTTYSFTIRASTAKGFGPPVISQFTTKISAPSMPPYELEIPLNQTDSTVTVLLKPAQSRGAPVRSHNWR</sequence>
<dbReference type="Gene3D" id="2.60.40.10">
    <property type="entry name" value="Immunoglobulins"/>
    <property type="match status" value="4"/>
</dbReference>
<feature type="domain" description="Fibronectin type-III" evidence="10">
    <location>
        <begin position="121"/>
        <end position="216"/>
    </location>
</feature>
<dbReference type="PROSITE" id="PS50853">
    <property type="entry name" value="FN3"/>
    <property type="match status" value="3"/>
</dbReference>
<dbReference type="PANTHER" id="PTHR24051">
    <property type="entry name" value="SUSHI DOMAIN-CONTAINING PROTEIN 1"/>
    <property type="match status" value="1"/>
</dbReference>
<keyword evidence="11" id="KW-1185">Reference proteome</keyword>
<keyword evidence="6" id="KW-0472">Membrane</keyword>
<protein>
    <submittedName>
        <fullName evidence="12">Receptor-type tyrosine-protein phosphatase mu-like</fullName>
    </submittedName>
</protein>
<dbReference type="SMART" id="SM00060">
    <property type="entry name" value="FN3"/>
    <property type="match status" value="3"/>
</dbReference>
<evidence type="ECO:0000256" key="4">
    <source>
        <dbReference type="ARBA" id="ARBA00022737"/>
    </source>
</evidence>
<dbReference type="FunFam" id="2.60.40.10:FF:000009">
    <property type="entry name" value="receptor-type tyrosine-protein phosphatase U isoform X1"/>
    <property type="match status" value="1"/>
</dbReference>
<keyword evidence="9" id="KW-0393">Immunoglobulin domain</keyword>
<dbReference type="KEGG" id="pbi:103049433"/>
<dbReference type="InterPro" id="IPR057598">
    <property type="entry name" value="Fn3_PTPRU"/>
</dbReference>
<evidence type="ECO:0000256" key="8">
    <source>
        <dbReference type="ARBA" id="ARBA00023180"/>
    </source>
</evidence>
<evidence type="ECO:0000313" key="11">
    <source>
        <dbReference type="Proteomes" id="UP000695026"/>
    </source>
</evidence>
<evidence type="ECO:0000256" key="2">
    <source>
        <dbReference type="ARBA" id="ARBA00022692"/>
    </source>
</evidence>
<dbReference type="Proteomes" id="UP000695026">
    <property type="component" value="Unplaced"/>
</dbReference>
<evidence type="ECO:0000256" key="5">
    <source>
        <dbReference type="ARBA" id="ARBA00022989"/>
    </source>
</evidence>
<dbReference type="SUPFAM" id="SSF48726">
    <property type="entry name" value="Immunoglobulin"/>
    <property type="match status" value="1"/>
</dbReference>
<dbReference type="InterPro" id="IPR051622">
    <property type="entry name" value="R-tyr_protein_phosphatases"/>
</dbReference>
<keyword evidence="2" id="KW-0812">Transmembrane</keyword>
<dbReference type="Pfam" id="PF23144">
    <property type="entry name" value="Fn3_PTPRU"/>
    <property type="match status" value="1"/>
</dbReference>
<dbReference type="SUPFAM" id="SSF49265">
    <property type="entry name" value="Fibronectin type III"/>
    <property type="match status" value="2"/>
</dbReference>
<dbReference type="InterPro" id="IPR013151">
    <property type="entry name" value="Immunoglobulin_dom"/>
</dbReference>
<evidence type="ECO:0000256" key="3">
    <source>
        <dbReference type="ARBA" id="ARBA00022729"/>
    </source>
</evidence>
<reference evidence="12" key="1">
    <citation type="submission" date="2025-08" db="UniProtKB">
        <authorList>
            <consortium name="RefSeq"/>
        </authorList>
    </citation>
    <scope>IDENTIFICATION</scope>
    <source>
        <tissue evidence="12">Liver</tissue>
    </source>
</reference>
<keyword evidence="4" id="KW-0677">Repeat</keyword>
<evidence type="ECO:0000256" key="7">
    <source>
        <dbReference type="ARBA" id="ARBA00023157"/>
    </source>
</evidence>
<dbReference type="PANTHER" id="PTHR24051:SF11">
    <property type="entry name" value="PROTEIN TYROSINE PHOSPHATASE, RECEPTOR TYPE, M"/>
    <property type="match status" value="1"/>
</dbReference>
<keyword evidence="7" id="KW-1015">Disulfide bond</keyword>
<dbReference type="Pfam" id="PF00041">
    <property type="entry name" value="fn3"/>
    <property type="match status" value="1"/>
</dbReference>
<evidence type="ECO:0000313" key="12">
    <source>
        <dbReference type="RefSeq" id="XP_007437599.2"/>
    </source>
</evidence>
<evidence type="ECO:0000259" key="10">
    <source>
        <dbReference type="PROSITE" id="PS50853"/>
    </source>
</evidence>
<dbReference type="RefSeq" id="XP_007437599.2">
    <property type="nucleotide sequence ID" value="XM_007437537.3"/>
</dbReference>
<dbReference type="AlphaFoldDB" id="A0A9F2WCS7"/>
<dbReference type="InterPro" id="IPR036116">
    <property type="entry name" value="FN3_sf"/>
</dbReference>
<dbReference type="GeneID" id="103049433"/>
<dbReference type="InterPro" id="IPR003961">
    <property type="entry name" value="FN3_dom"/>
</dbReference>
<evidence type="ECO:0000256" key="1">
    <source>
        <dbReference type="ARBA" id="ARBA00004479"/>
    </source>
</evidence>
<dbReference type="FunFam" id="2.60.40.10:FF:000152">
    <property type="entry name" value="receptor-type tyrosine-protein phosphatase T isoform X1"/>
    <property type="match status" value="1"/>
</dbReference>
<gene>
    <name evidence="12" type="primary">LOC103049433</name>
</gene>
<dbReference type="CDD" id="cd00063">
    <property type="entry name" value="FN3"/>
    <property type="match status" value="3"/>
</dbReference>
<feature type="domain" description="Fibronectin type-III" evidence="10">
    <location>
        <begin position="318"/>
        <end position="424"/>
    </location>
</feature>
<comment type="subcellular location">
    <subcellularLocation>
        <location evidence="1">Membrane</location>
        <topology evidence="1">Single-pass type I membrane protein</topology>
    </subcellularLocation>
</comment>
<keyword evidence="3" id="KW-0732">Signal</keyword>
<feature type="domain" description="Fibronectin type-III" evidence="10">
    <location>
        <begin position="219"/>
        <end position="317"/>
    </location>
</feature>
<organism evidence="11 12">
    <name type="scientific">Python bivittatus</name>
    <name type="common">Burmese python</name>
    <name type="synonym">Python molurus bivittatus</name>
    <dbReference type="NCBI Taxonomy" id="176946"/>
    <lineage>
        <taxon>Eukaryota</taxon>
        <taxon>Metazoa</taxon>
        <taxon>Chordata</taxon>
        <taxon>Craniata</taxon>
        <taxon>Vertebrata</taxon>
        <taxon>Euteleostomi</taxon>
        <taxon>Lepidosauria</taxon>
        <taxon>Squamata</taxon>
        <taxon>Bifurcata</taxon>
        <taxon>Unidentata</taxon>
        <taxon>Episquamata</taxon>
        <taxon>Toxicofera</taxon>
        <taxon>Serpentes</taxon>
        <taxon>Henophidia</taxon>
        <taxon>Pythonidae</taxon>
        <taxon>Python</taxon>
    </lineage>
</organism>
<dbReference type="Pfam" id="PF00047">
    <property type="entry name" value="ig"/>
    <property type="match status" value="1"/>
</dbReference>
<evidence type="ECO:0000256" key="9">
    <source>
        <dbReference type="ARBA" id="ARBA00023319"/>
    </source>
</evidence>
<name>A0A9F2WCS7_PYTBI</name>
<proteinExistence type="predicted"/>
<dbReference type="InterPro" id="IPR036179">
    <property type="entry name" value="Ig-like_dom_sf"/>
</dbReference>
<dbReference type="OMA" id="DELMIQT"/>
<dbReference type="OrthoDB" id="10253954at2759"/>
<dbReference type="FunFam" id="2.60.40.10:FF:000019">
    <property type="entry name" value="receptor-type tyrosine-protein phosphatase kappa isoform X2"/>
    <property type="match status" value="1"/>
</dbReference>
<dbReference type="InterPro" id="IPR013783">
    <property type="entry name" value="Ig-like_fold"/>
</dbReference>